<comment type="caution">
    <text evidence="5">The sequence shown here is derived from an EMBL/GenBank/DDBJ whole genome shotgun (WGS) entry which is preliminary data.</text>
</comment>
<evidence type="ECO:0000313" key="6">
    <source>
        <dbReference type="Proteomes" id="UP001262032"/>
    </source>
</evidence>
<dbReference type="EMBL" id="JAVDWN010000024">
    <property type="protein sequence ID" value="MDR7166025.1"/>
    <property type="molecule type" value="Genomic_DNA"/>
</dbReference>
<dbReference type="Proteomes" id="UP001262032">
    <property type="component" value="Unassembled WGS sequence"/>
</dbReference>
<dbReference type="Gene3D" id="3.30.360.10">
    <property type="entry name" value="Dihydrodipicolinate Reductase, domain 2"/>
    <property type="match status" value="1"/>
</dbReference>
<dbReference type="AlphaFoldDB" id="A0AAW8NH15"/>
<dbReference type="SUPFAM" id="SSF51735">
    <property type="entry name" value="NAD(P)-binding Rossmann-fold domains"/>
    <property type="match status" value="1"/>
</dbReference>
<feature type="domain" description="Gfo/Idh/MocA-like oxidoreductase N-terminal" evidence="3">
    <location>
        <begin position="20"/>
        <end position="138"/>
    </location>
</feature>
<name>A0AAW8NH15_PSEOX</name>
<accession>A0AAW8NH15</accession>
<dbReference type="PANTHER" id="PTHR43377:SF6">
    <property type="entry name" value="GFO_IDH_MOCA-LIKE OXIDOREDUCTASE N-TERMINAL DOMAIN-CONTAINING PROTEIN"/>
    <property type="match status" value="1"/>
</dbReference>
<organism evidence="5 6">
    <name type="scientific">Pseudarthrobacter oxydans</name>
    <name type="common">Arthrobacter oxydans</name>
    <dbReference type="NCBI Taxonomy" id="1671"/>
    <lineage>
        <taxon>Bacteria</taxon>
        <taxon>Bacillati</taxon>
        <taxon>Actinomycetota</taxon>
        <taxon>Actinomycetes</taxon>
        <taxon>Micrococcales</taxon>
        <taxon>Micrococcaceae</taxon>
        <taxon>Pseudarthrobacter</taxon>
    </lineage>
</organism>
<dbReference type="InterPro" id="IPR000683">
    <property type="entry name" value="Gfo/Idh/MocA-like_OxRdtase_N"/>
</dbReference>
<dbReference type="Gene3D" id="3.40.50.720">
    <property type="entry name" value="NAD(P)-binding Rossmann-like Domain"/>
    <property type="match status" value="1"/>
</dbReference>
<evidence type="ECO:0000313" key="5">
    <source>
        <dbReference type="EMBL" id="MDR7166025.1"/>
    </source>
</evidence>
<dbReference type="InterPro" id="IPR051450">
    <property type="entry name" value="Gfo/Idh/MocA_Oxidoreductases"/>
</dbReference>
<dbReference type="Pfam" id="PF01408">
    <property type="entry name" value="GFO_IDH_MocA"/>
    <property type="match status" value="1"/>
</dbReference>
<evidence type="ECO:0000259" key="3">
    <source>
        <dbReference type="Pfam" id="PF01408"/>
    </source>
</evidence>
<gene>
    <name evidence="5" type="ORF">J2X12_004079</name>
</gene>
<dbReference type="Pfam" id="PF22725">
    <property type="entry name" value="GFO_IDH_MocA_C3"/>
    <property type="match status" value="1"/>
</dbReference>
<dbReference type="GeneID" id="97424495"/>
<reference evidence="5" key="1">
    <citation type="submission" date="2023-07" db="EMBL/GenBank/DDBJ databases">
        <title>Sorghum-associated microbial communities from plants grown in Nebraska, USA.</title>
        <authorList>
            <person name="Schachtman D."/>
        </authorList>
    </citation>
    <scope>NUCLEOTIDE SEQUENCE</scope>
    <source>
        <strain evidence="5">BE261</strain>
    </source>
</reference>
<feature type="region of interest" description="Disordered" evidence="2">
    <location>
        <begin position="274"/>
        <end position="301"/>
    </location>
</feature>
<sequence length="381" mass="41007">MEAFAKDFSHGRDRVNADRLRIAVVGAGSRGAGMAETLQASPDWDLAAICDVDSRRAGTVSEKLGGAPWFEAIDELLDSVEVDAVAIATPLRALFGTGMTALRAGKHVLVEQPLADSLERGQEMAAEADARGVVLMANKAQCFEPAVQKMQKLVGSGSLGDILFVEAVRTESNLARTDRDVFWDLAPDSLALLDYVFAGRLNPQGVSALGGDPLGTGRDCVGHVIFRLPNDATVHLHVNNLSRVKSHQLVIAGSQLVLVWDATLPQEQLAIFDSDSSTQQRRRSPYWTEPGALQVPGEDGQVPAFGQEARDRVAAEFARRVRGHQRAPSTNTSGLRVLGMLEAVSRSRGLEGQASSIHVPGPEDYQQQAAGSWLESVLWSR</sequence>
<dbReference type="RefSeq" id="WP_251421547.1">
    <property type="nucleotide sequence ID" value="NZ_JAVDTN010000024.1"/>
</dbReference>
<dbReference type="InterPro" id="IPR036291">
    <property type="entry name" value="NAD(P)-bd_dom_sf"/>
</dbReference>
<evidence type="ECO:0000256" key="2">
    <source>
        <dbReference type="SAM" id="MobiDB-lite"/>
    </source>
</evidence>
<dbReference type="PANTHER" id="PTHR43377">
    <property type="entry name" value="BILIVERDIN REDUCTASE A"/>
    <property type="match status" value="1"/>
</dbReference>
<dbReference type="SUPFAM" id="SSF55347">
    <property type="entry name" value="Glyceraldehyde-3-phosphate dehydrogenase-like, C-terminal domain"/>
    <property type="match status" value="1"/>
</dbReference>
<protein>
    <submittedName>
        <fullName evidence="5">Dehydrogenase</fullName>
    </submittedName>
</protein>
<feature type="domain" description="GFO/IDH/MocA-like oxidoreductase" evidence="4">
    <location>
        <begin position="147"/>
        <end position="255"/>
    </location>
</feature>
<evidence type="ECO:0000256" key="1">
    <source>
        <dbReference type="ARBA" id="ARBA00023027"/>
    </source>
</evidence>
<keyword evidence="1" id="KW-0520">NAD</keyword>
<evidence type="ECO:0000259" key="4">
    <source>
        <dbReference type="Pfam" id="PF22725"/>
    </source>
</evidence>
<dbReference type="InterPro" id="IPR055170">
    <property type="entry name" value="GFO_IDH_MocA-like_dom"/>
</dbReference>
<proteinExistence type="predicted"/>
<dbReference type="GO" id="GO:0000166">
    <property type="term" value="F:nucleotide binding"/>
    <property type="evidence" value="ECO:0007669"/>
    <property type="project" value="InterPro"/>
</dbReference>